<dbReference type="PROSITE" id="PS51608">
    <property type="entry name" value="SAM_MT_UBIE"/>
    <property type="match status" value="1"/>
</dbReference>
<feature type="binding site" evidence="5">
    <location>
        <begin position="117"/>
        <end position="118"/>
    </location>
    <ligand>
        <name>S-adenosyl-L-methionine</name>
        <dbReference type="ChEBI" id="CHEBI:59789"/>
    </ligand>
</feature>
<proteinExistence type="inferred from homology"/>
<dbReference type="PROSITE" id="PS01183">
    <property type="entry name" value="UBIE_1"/>
    <property type="match status" value="1"/>
</dbReference>
<dbReference type="Gene3D" id="3.40.50.150">
    <property type="entry name" value="Vaccinia Virus protein VP39"/>
    <property type="match status" value="1"/>
</dbReference>
<evidence type="ECO:0000256" key="1">
    <source>
        <dbReference type="ARBA" id="ARBA00022428"/>
    </source>
</evidence>
<feature type="binding site" evidence="5">
    <location>
        <position position="89"/>
    </location>
    <ligand>
        <name>S-adenosyl-L-methionine</name>
        <dbReference type="ChEBI" id="CHEBI:59789"/>
    </ligand>
</feature>
<dbReference type="NCBIfam" id="NF001244">
    <property type="entry name" value="PRK00216.1-5"/>
    <property type="match status" value="1"/>
</dbReference>
<comment type="caution">
    <text evidence="6">The sequence shown here is derived from an EMBL/GenBank/DDBJ whole genome shotgun (WGS) entry which is preliminary data.</text>
</comment>
<protein>
    <recommendedName>
        <fullName evidence="5">Demethylmenaquinone methyltransferase</fullName>
        <ecNumber evidence="5">2.1.1.163</ecNumber>
    </recommendedName>
</protein>
<keyword evidence="3 5" id="KW-0808">Transferase</keyword>
<comment type="caution">
    <text evidence="5">Lacks conserved residue(s) required for the propagation of feature annotation.</text>
</comment>
<organism evidence="6 7">
    <name type="scientific">Prevotella melaninogenica DNF00666</name>
    <dbReference type="NCBI Taxonomy" id="1401073"/>
    <lineage>
        <taxon>Bacteria</taxon>
        <taxon>Pseudomonadati</taxon>
        <taxon>Bacteroidota</taxon>
        <taxon>Bacteroidia</taxon>
        <taxon>Bacteroidales</taxon>
        <taxon>Prevotellaceae</taxon>
        <taxon>Prevotella</taxon>
    </lineage>
</organism>
<sequence>MYEQEKIKPYDGEGEKGKLIEEMFDNIAPTYDTLNHRLSGNIDKGWRKKAIRQLQPFRPKQMLDIATGTGDFAILAAKELKPEHLIGADISEGMMAIGREKVKAAGLSDVISFQKEDCLNLSFPDNTFDAVTAAFGIRNFQNLDKGLAEICRVLKKGGHLSIVELTTPVKFPMKQLFRIYSNTFLLNYAKFISKDKSAYEYLNKTVEAFPQGEKMMEIFQKAGFAKSSFRRLTFGICTMYFAEK</sequence>
<dbReference type="InterPro" id="IPR004033">
    <property type="entry name" value="UbiE/COQ5_MeTrFase"/>
</dbReference>
<dbReference type="GO" id="GO:0032259">
    <property type="term" value="P:methylation"/>
    <property type="evidence" value="ECO:0007669"/>
    <property type="project" value="UniProtKB-KW"/>
</dbReference>
<evidence type="ECO:0000256" key="5">
    <source>
        <dbReference type="HAMAP-Rule" id="MF_01813"/>
    </source>
</evidence>
<evidence type="ECO:0000256" key="4">
    <source>
        <dbReference type="ARBA" id="ARBA00022691"/>
    </source>
</evidence>
<keyword evidence="1 5" id="KW-0474">Menaquinone biosynthesis</keyword>
<dbReference type="GeneID" id="9497674"/>
<dbReference type="NCBIfam" id="TIGR01934">
    <property type="entry name" value="MenG_MenH_UbiE"/>
    <property type="match status" value="1"/>
</dbReference>
<accession>A0A096DH24</accession>
<comment type="catalytic activity">
    <reaction evidence="5">
        <text>a 2-demethylmenaquinol + S-adenosyl-L-methionine = a menaquinol + S-adenosyl-L-homocysteine + H(+)</text>
        <dbReference type="Rhea" id="RHEA:42640"/>
        <dbReference type="Rhea" id="RHEA-COMP:9539"/>
        <dbReference type="Rhea" id="RHEA-COMP:9563"/>
        <dbReference type="ChEBI" id="CHEBI:15378"/>
        <dbReference type="ChEBI" id="CHEBI:18151"/>
        <dbReference type="ChEBI" id="CHEBI:55437"/>
        <dbReference type="ChEBI" id="CHEBI:57856"/>
        <dbReference type="ChEBI" id="CHEBI:59789"/>
        <dbReference type="EC" id="2.1.1.163"/>
    </reaction>
</comment>
<dbReference type="InterPro" id="IPR023576">
    <property type="entry name" value="UbiE/COQ5_MeTrFase_CS"/>
</dbReference>
<evidence type="ECO:0000256" key="2">
    <source>
        <dbReference type="ARBA" id="ARBA00022603"/>
    </source>
</evidence>
<dbReference type="SUPFAM" id="SSF53335">
    <property type="entry name" value="S-adenosyl-L-methionine-dependent methyltransferases"/>
    <property type="match status" value="1"/>
</dbReference>
<dbReference type="AlphaFoldDB" id="A0A096DH24"/>
<evidence type="ECO:0000313" key="7">
    <source>
        <dbReference type="Proteomes" id="UP000029578"/>
    </source>
</evidence>
<dbReference type="UniPathway" id="UPA00079">
    <property type="reaction ID" value="UER00169"/>
</dbReference>
<dbReference type="PANTHER" id="PTHR43591">
    <property type="entry name" value="METHYLTRANSFERASE"/>
    <property type="match status" value="1"/>
</dbReference>
<gene>
    <name evidence="5" type="primary">menG</name>
    <name evidence="6" type="ORF">HMPREF0661_00750</name>
</gene>
<keyword evidence="4 5" id="KW-0949">S-adenosyl-L-methionine</keyword>
<evidence type="ECO:0000313" key="6">
    <source>
        <dbReference type="EMBL" id="KGF56789.1"/>
    </source>
</evidence>
<dbReference type="HAMAP" id="MF_01813">
    <property type="entry name" value="MenG_UbiE_methyltr"/>
    <property type="match status" value="1"/>
</dbReference>
<dbReference type="RefSeq" id="WP_013265560.1">
    <property type="nucleotide sequence ID" value="NZ_JRNS01000062.1"/>
</dbReference>
<dbReference type="InterPro" id="IPR029063">
    <property type="entry name" value="SAM-dependent_MTases_sf"/>
</dbReference>
<name>A0A096DH24_9BACT</name>
<feature type="binding site" evidence="5">
    <location>
        <position position="69"/>
    </location>
    <ligand>
        <name>S-adenosyl-L-methionine</name>
        <dbReference type="ChEBI" id="CHEBI:59789"/>
    </ligand>
</feature>
<dbReference type="EC" id="2.1.1.163" evidence="5"/>
<dbReference type="EMBL" id="JRNS01000062">
    <property type="protein sequence ID" value="KGF56789.1"/>
    <property type="molecule type" value="Genomic_DNA"/>
</dbReference>
<dbReference type="GO" id="GO:0009234">
    <property type="term" value="P:menaquinone biosynthetic process"/>
    <property type="evidence" value="ECO:0007669"/>
    <property type="project" value="UniProtKB-UniRule"/>
</dbReference>
<dbReference type="Pfam" id="PF01209">
    <property type="entry name" value="Ubie_methyltran"/>
    <property type="match status" value="1"/>
</dbReference>
<keyword evidence="2 5" id="KW-0489">Methyltransferase</keyword>
<reference evidence="6 7" key="1">
    <citation type="submission" date="2014-07" db="EMBL/GenBank/DDBJ databases">
        <authorList>
            <person name="McCorrison J."/>
            <person name="Sanka R."/>
            <person name="Torralba M."/>
            <person name="Gillis M."/>
            <person name="Haft D.H."/>
            <person name="Methe B."/>
            <person name="Sutton G."/>
            <person name="Nelson K.E."/>
        </authorList>
    </citation>
    <scope>NUCLEOTIDE SEQUENCE [LARGE SCALE GENOMIC DNA]</scope>
    <source>
        <strain evidence="6 7">DNF00666</strain>
    </source>
</reference>
<dbReference type="Proteomes" id="UP000029578">
    <property type="component" value="Unassembled WGS sequence"/>
</dbReference>
<evidence type="ECO:0000256" key="3">
    <source>
        <dbReference type="ARBA" id="ARBA00022679"/>
    </source>
</evidence>
<dbReference type="CDD" id="cd02440">
    <property type="entry name" value="AdoMet_MTases"/>
    <property type="match status" value="1"/>
</dbReference>
<comment type="function">
    <text evidence="5">Methyltransferase required for the conversion of demethylmenaquinol (DMKH2) to menaquinol (MKH2).</text>
</comment>
<dbReference type="PANTHER" id="PTHR43591:SF24">
    <property type="entry name" value="2-METHOXY-6-POLYPRENYL-1,4-BENZOQUINOL METHYLASE, MITOCHONDRIAL"/>
    <property type="match status" value="1"/>
</dbReference>
<dbReference type="GO" id="GO:0043770">
    <property type="term" value="F:demethylmenaquinone methyltransferase activity"/>
    <property type="evidence" value="ECO:0007669"/>
    <property type="project" value="UniProtKB-UniRule"/>
</dbReference>
<comment type="pathway">
    <text evidence="5">Quinol/quinone metabolism; menaquinone biosynthesis; menaquinol from 1,4-dihydroxy-2-naphthoate: step 2/2.</text>
</comment>
<comment type="similarity">
    <text evidence="5">Belongs to the class I-like SAM-binding methyltransferase superfamily. MenG/UbiE family.</text>
</comment>
<keyword evidence="6" id="KW-0830">Ubiquinone</keyword>
<dbReference type="PROSITE" id="PS01184">
    <property type="entry name" value="UBIE_2"/>
    <property type="match status" value="1"/>
</dbReference>